<comment type="similarity">
    <text evidence="1">Belongs to the LysR transcriptional regulatory family.</text>
</comment>
<keyword evidence="2" id="KW-0805">Transcription regulation</keyword>
<protein>
    <submittedName>
        <fullName evidence="6">RuBisCO operon transcriptional regulator</fullName>
    </submittedName>
</protein>
<dbReference type="HOGENOM" id="CLU_039613_6_1_6"/>
<dbReference type="Proteomes" id="UP000031623">
    <property type="component" value="Chromosome"/>
</dbReference>
<dbReference type="SUPFAM" id="SSF46785">
    <property type="entry name" value="Winged helix' DNA-binding domain"/>
    <property type="match status" value="1"/>
</dbReference>
<dbReference type="Gene3D" id="1.10.10.10">
    <property type="entry name" value="Winged helix-like DNA-binding domain superfamily/Winged helix DNA-binding domain"/>
    <property type="match status" value="1"/>
</dbReference>
<dbReference type="Gene3D" id="3.40.190.290">
    <property type="match status" value="1"/>
</dbReference>
<accession>A0A090ANC7</accession>
<evidence type="ECO:0000256" key="4">
    <source>
        <dbReference type="ARBA" id="ARBA00023163"/>
    </source>
</evidence>
<feature type="domain" description="HTH lysR-type" evidence="5">
    <location>
        <begin position="3"/>
        <end position="60"/>
    </location>
</feature>
<sequence>MYMTLRQLTLFKAVAQHLSFTRAAAELCLTQPAVSIQIKQLEGHIGMPLFEQIGKRIFLTEAGRELYAACGDIFARIEALETSLNELQGSIKGLLKLSVVTNASYFTPHLFKAFLRLYPDVHLRLNVTNRTNVLERLVNNEDDLVIMGQVPEQMHVESYQFLESPLVVLAPPQHSLVNQAHIPLVRLAQEPILVREVGSGTRLAMERCFAAYDLELPTEMELGSSEAIKQGVMAGLGVSVLSQHTLILELATGKIKLLDVEEFPLIRYWYVAHLSEKKLSLVARTFLDFMLSSAKEIIQKIHPLQEIN</sequence>
<proteinExistence type="inferred from homology"/>
<evidence type="ECO:0000256" key="1">
    <source>
        <dbReference type="ARBA" id="ARBA00009437"/>
    </source>
</evidence>
<dbReference type="KEGG" id="tig:THII_3310"/>
<evidence type="ECO:0000313" key="6">
    <source>
        <dbReference type="EMBL" id="BAP57607.1"/>
    </source>
</evidence>
<dbReference type="InterPro" id="IPR000847">
    <property type="entry name" value="LysR_HTH_N"/>
</dbReference>
<evidence type="ECO:0000259" key="5">
    <source>
        <dbReference type="PROSITE" id="PS50931"/>
    </source>
</evidence>
<dbReference type="PROSITE" id="PS50931">
    <property type="entry name" value="HTH_LYSR"/>
    <property type="match status" value="1"/>
</dbReference>
<dbReference type="GO" id="GO:0000976">
    <property type="term" value="F:transcription cis-regulatory region binding"/>
    <property type="evidence" value="ECO:0007669"/>
    <property type="project" value="TreeGrafter"/>
</dbReference>
<organism evidence="6 7">
    <name type="scientific">Thioploca ingrica</name>
    <dbReference type="NCBI Taxonomy" id="40754"/>
    <lineage>
        <taxon>Bacteria</taxon>
        <taxon>Pseudomonadati</taxon>
        <taxon>Pseudomonadota</taxon>
        <taxon>Gammaproteobacteria</taxon>
        <taxon>Thiotrichales</taxon>
        <taxon>Thiotrichaceae</taxon>
        <taxon>Thioploca</taxon>
    </lineage>
</organism>
<dbReference type="FunFam" id="1.10.10.10:FF:000001">
    <property type="entry name" value="LysR family transcriptional regulator"/>
    <property type="match status" value="1"/>
</dbReference>
<dbReference type="PRINTS" id="PR00039">
    <property type="entry name" value="HTHLYSR"/>
</dbReference>
<dbReference type="OrthoDB" id="9771171at2"/>
<dbReference type="Pfam" id="PF03466">
    <property type="entry name" value="LysR_substrate"/>
    <property type="match status" value="1"/>
</dbReference>
<reference evidence="6 7" key="1">
    <citation type="journal article" date="2014" name="ISME J.">
        <title>Ecophysiology of Thioploca ingrica as revealed by the complete genome sequence supplemented with proteomic evidence.</title>
        <authorList>
            <person name="Kojima H."/>
            <person name="Ogura Y."/>
            <person name="Yamamoto N."/>
            <person name="Togashi T."/>
            <person name="Mori H."/>
            <person name="Watanabe T."/>
            <person name="Nemoto F."/>
            <person name="Kurokawa K."/>
            <person name="Hayashi T."/>
            <person name="Fukui M."/>
        </authorList>
    </citation>
    <scope>NUCLEOTIDE SEQUENCE [LARGE SCALE GENOMIC DNA]</scope>
</reference>
<keyword evidence="7" id="KW-1185">Reference proteome</keyword>
<dbReference type="CDD" id="cd08419">
    <property type="entry name" value="PBP2_CbbR_RubisCO_like"/>
    <property type="match status" value="1"/>
</dbReference>
<evidence type="ECO:0000313" key="7">
    <source>
        <dbReference type="Proteomes" id="UP000031623"/>
    </source>
</evidence>
<name>A0A090ANC7_9GAMM</name>
<dbReference type="EMBL" id="AP014633">
    <property type="protein sequence ID" value="BAP57607.1"/>
    <property type="molecule type" value="Genomic_DNA"/>
</dbReference>
<evidence type="ECO:0000256" key="2">
    <source>
        <dbReference type="ARBA" id="ARBA00023015"/>
    </source>
</evidence>
<dbReference type="PANTHER" id="PTHR30126:SF5">
    <property type="entry name" value="HTH-TYPE TRANSCRIPTIONAL ACTIVATOR CMPR"/>
    <property type="match status" value="1"/>
</dbReference>
<keyword evidence="4" id="KW-0804">Transcription</keyword>
<dbReference type="GO" id="GO:0003700">
    <property type="term" value="F:DNA-binding transcription factor activity"/>
    <property type="evidence" value="ECO:0007669"/>
    <property type="project" value="InterPro"/>
</dbReference>
<dbReference type="PANTHER" id="PTHR30126">
    <property type="entry name" value="HTH-TYPE TRANSCRIPTIONAL REGULATOR"/>
    <property type="match status" value="1"/>
</dbReference>
<dbReference type="SUPFAM" id="SSF53850">
    <property type="entry name" value="Periplasmic binding protein-like II"/>
    <property type="match status" value="1"/>
</dbReference>
<dbReference type="InterPro" id="IPR036388">
    <property type="entry name" value="WH-like_DNA-bd_sf"/>
</dbReference>
<dbReference type="Pfam" id="PF00126">
    <property type="entry name" value="HTH_1"/>
    <property type="match status" value="1"/>
</dbReference>
<evidence type="ECO:0000256" key="3">
    <source>
        <dbReference type="ARBA" id="ARBA00023125"/>
    </source>
</evidence>
<keyword evidence="3" id="KW-0238">DNA-binding</keyword>
<gene>
    <name evidence="6" type="ORF">THII_3310</name>
</gene>
<dbReference type="AlphaFoldDB" id="A0A090ANC7"/>
<dbReference type="InterPro" id="IPR005119">
    <property type="entry name" value="LysR_subst-bd"/>
</dbReference>
<dbReference type="STRING" id="40754.THII_3310"/>
<dbReference type="InterPro" id="IPR036390">
    <property type="entry name" value="WH_DNA-bd_sf"/>
</dbReference>